<reference evidence="7 8" key="1">
    <citation type="submission" date="2020-10" db="EMBL/GenBank/DDBJ databases">
        <title>Connecting structure to function with the recovery of over 1000 high-quality activated sludge metagenome-assembled genomes encoding full-length rRNA genes using long-read sequencing.</title>
        <authorList>
            <person name="Singleton C.M."/>
            <person name="Petriglieri F."/>
            <person name="Kristensen J.M."/>
            <person name="Kirkegaard R.H."/>
            <person name="Michaelsen T.Y."/>
            <person name="Andersen M.H."/>
            <person name="Karst S.M."/>
            <person name="Dueholm M.S."/>
            <person name="Nielsen P.H."/>
            <person name="Albertsen M."/>
        </authorList>
    </citation>
    <scope>NUCLEOTIDE SEQUENCE [LARGE SCALE GENOMIC DNA]</scope>
    <source>
        <strain evidence="7">Ribe_18-Q3-R11-54_BAT3C.373</strain>
    </source>
</reference>
<protein>
    <submittedName>
        <fullName evidence="7">DUF11 domain-containing protein</fullName>
    </submittedName>
</protein>
<proteinExistence type="predicted"/>
<dbReference type="PANTHER" id="PTHR34819">
    <property type="entry name" value="LARGE CYSTEINE-RICH PERIPLASMIC PROTEIN OMCB"/>
    <property type="match status" value="1"/>
</dbReference>
<feature type="compositionally biased region" description="Acidic residues" evidence="4">
    <location>
        <begin position="2977"/>
        <end position="2989"/>
    </location>
</feature>
<feature type="compositionally biased region" description="Polar residues" evidence="4">
    <location>
        <begin position="4246"/>
        <end position="4259"/>
    </location>
</feature>
<dbReference type="EMBL" id="JADKFW010000015">
    <property type="protein sequence ID" value="MBK9719119.1"/>
    <property type="molecule type" value="Genomic_DNA"/>
</dbReference>
<feature type="domain" description="Ig-like" evidence="6">
    <location>
        <begin position="423"/>
        <end position="507"/>
    </location>
</feature>
<evidence type="ECO:0000313" key="7">
    <source>
        <dbReference type="EMBL" id="MBK9719119.1"/>
    </source>
</evidence>
<accession>A0A9D7SDC8</accession>
<feature type="compositionally biased region" description="Low complexity" evidence="4">
    <location>
        <begin position="2634"/>
        <end position="2653"/>
    </location>
</feature>
<feature type="region of interest" description="Disordered" evidence="4">
    <location>
        <begin position="4240"/>
        <end position="4260"/>
    </location>
</feature>
<feature type="compositionally biased region" description="Acidic residues" evidence="4">
    <location>
        <begin position="3833"/>
        <end position="3844"/>
    </location>
</feature>
<feature type="compositionally biased region" description="Basic and acidic residues" evidence="4">
    <location>
        <begin position="3848"/>
        <end position="3860"/>
    </location>
</feature>
<feature type="region of interest" description="Disordered" evidence="4">
    <location>
        <begin position="2457"/>
        <end position="2519"/>
    </location>
</feature>
<dbReference type="Pfam" id="PF13573">
    <property type="entry name" value="SprB"/>
    <property type="match status" value="3"/>
</dbReference>
<dbReference type="GO" id="GO:0005576">
    <property type="term" value="C:extracellular region"/>
    <property type="evidence" value="ECO:0007669"/>
    <property type="project" value="UniProtKB-SubCell"/>
</dbReference>
<feature type="compositionally biased region" description="Acidic residues" evidence="4">
    <location>
        <begin position="1836"/>
        <end position="1851"/>
    </location>
</feature>
<evidence type="ECO:0000259" key="6">
    <source>
        <dbReference type="PROSITE" id="PS50835"/>
    </source>
</evidence>
<dbReference type="PANTHER" id="PTHR34819:SF3">
    <property type="entry name" value="CELL SURFACE PROTEIN"/>
    <property type="match status" value="1"/>
</dbReference>
<dbReference type="InterPro" id="IPR026444">
    <property type="entry name" value="Secre_tail"/>
</dbReference>
<feature type="signal peptide" evidence="5">
    <location>
        <begin position="1"/>
        <end position="27"/>
    </location>
</feature>
<feature type="region of interest" description="Disordered" evidence="4">
    <location>
        <begin position="1482"/>
        <end position="1519"/>
    </location>
</feature>
<feature type="region of interest" description="Disordered" evidence="4">
    <location>
        <begin position="3826"/>
        <end position="3871"/>
    </location>
</feature>
<dbReference type="InterPro" id="IPR013783">
    <property type="entry name" value="Ig-like_fold"/>
</dbReference>
<feature type="compositionally biased region" description="Polar residues" evidence="4">
    <location>
        <begin position="3333"/>
        <end position="3342"/>
    </location>
</feature>
<dbReference type="Pfam" id="PF18962">
    <property type="entry name" value="Por_Secre_tail"/>
    <property type="match status" value="1"/>
</dbReference>
<name>A0A9D7SDC8_9BACT</name>
<dbReference type="InterPro" id="IPR033764">
    <property type="entry name" value="Sdr_B"/>
</dbReference>
<dbReference type="InterPro" id="IPR007110">
    <property type="entry name" value="Ig-like_dom"/>
</dbReference>
<feature type="region of interest" description="Disordered" evidence="4">
    <location>
        <begin position="1970"/>
        <end position="2001"/>
    </location>
</feature>
<dbReference type="NCBIfam" id="TIGR01451">
    <property type="entry name" value="B_ant_repeat"/>
    <property type="match status" value="10"/>
</dbReference>
<dbReference type="InterPro" id="IPR051172">
    <property type="entry name" value="Chlamydia_OmcB"/>
</dbReference>
<feature type="region of interest" description="Disordered" evidence="4">
    <location>
        <begin position="1816"/>
        <end position="1851"/>
    </location>
</feature>
<dbReference type="SUPFAM" id="SSF117074">
    <property type="entry name" value="Hypothetical protein PA1324"/>
    <property type="match status" value="4"/>
</dbReference>
<feature type="region of interest" description="Disordered" evidence="4">
    <location>
        <begin position="2131"/>
        <end position="2176"/>
    </location>
</feature>
<evidence type="ECO:0000256" key="4">
    <source>
        <dbReference type="SAM" id="MobiDB-lite"/>
    </source>
</evidence>
<dbReference type="Proteomes" id="UP000808349">
    <property type="component" value="Unassembled WGS sequence"/>
</dbReference>
<keyword evidence="3 5" id="KW-0732">Signal</keyword>
<feature type="compositionally biased region" description="Polar residues" evidence="4">
    <location>
        <begin position="2304"/>
        <end position="2314"/>
    </location>
</feature>
<feature type="compositionally biased region" description="Polar residues" evidence="4">
    <location>
        <begin position="1668"/>
        <end position="1677"/>
    </location>
</feature>
<feature type="region of interest" description="Disordered" evidence="4">
    <location>
        <begin position="3148"/>
        <end position="3203"/>
    </location>
</feature>
<feature type="region of interest" description="Disordered" evidence="4">
    <location>
        <begin position="1645"/>
        <end position="1687"/>
    </location>
</feature>
<feature type="region of interest" description="Disordered" evidence="4">
    <location>
        <begin position="2806"/>
        <end position="2862"/>
    </location>
</feature>
<dbReference type="InterPro" id="IPR047589">
    <property type="entry name" value="DUF11_rpt"/>
</dbReference>
<feature type="compositionally biased region" description="Polar residues" evidence="4">
    <location>
        <begin position="2991"/>
        <end position="3000"/>
    </location>
</feature>
<dbReference type="Gene3D" id="2.60.40.740">
    <property type="match status" value="2"/>
</dbReference>
<comment type="subcellular location">
    <subcellularLocation>
        <location evidence="1">Secreted</location>
    </subcellularLocation>
</comment>
<feature type="compositionally biased region" description="Acidic residues" evidence="4">
    <location>
        <begin position="2159"/>
        <end position="2176"/>
    </location>
</feature>
<feature type="compositionally biased region" description="Low complexity" evidence="4">
    <location>
        <begin position="3524"/>
        <end position="3541"/>
    </location>
</feature>
<organism evidence="7 8">
    <name type="scientific">Candidatus Defluviibacterium haderslevense</name>
    <dbReference type="NCBI Taxonomy" id="2981993"/>
    <lineage>
        <taxon>Bacteria</taxon>
        <taxon>Pseudomonadati</taxon>
        <taxon>Bacteroidota</taxon>
        <taxon>Saprospiria</taxon>
        <taxon>Saprospirales</taxon>
        <taxon>Saprospiraceae</taxon>
        <taxon>Candidatus Defluviibacterium</taxon>
    </lineage>
</organism>
<evidence type="ECO:0000313" key="8">
    <source>
        <dbReference type="Proteomes" id="UP000808349"/>
    </source>
</evidence>
<sequence>MNYSKSITNSFLISLLLVFSSFQYLSAQPGCPTILSAGGMVEVCKGNSVDLLAEINASPSGVKFTWVGSVSGMIHMAVGPAGTFVSYIPTVTEVVTVTTTKTGCPTLSDKVKVIVHDGATFTKCTIIDNFDEPDGTIPQTVMVKSPNLGGPSFQTKTFTGLNAGGLIGNKRTMNIWYVLGDLTSRADVLKETDMSSPYFGEWFYSSSNDEGNESNTELVYGGTGIDALNLDDICGCLDVNGNPSPDAGFRLYNYFADQSGVKMTITLTDGAGKKATIIRNMPGSTIGDYDEEFSLTDFTLDVGFNWCDIDKISIFMDTNNISVDFKFDQIDFCCAIKAKLTDNSIKKCLGSCIKLDTLFNCPIPSGLIGAHNVHWKDPNGNSIAYNALICPPTAGMFNYTVNIKDSLGCESNFTQTFKICDTPSISLTNVAICNGKSVVLSPTITGGNAPISYLWSPATGLSCTTCANPTANPTTTTTYTLIVSTTENGDNGINACSGSKKVTVTVNNLPDGSITGATGLCNGASTTQICAKEVPAGNISYSWSTMATTRCIDVGAGTYTLTVTNTTTGCTATSQVTISPVPSPSVTVSSDKNNVCEGTKVILTAVGSGGTTPYTFTWSTGQSGNPIQVTPSAPSSTYIVTITDKNGCTGTNTITINATPNDIQVNVTTNPDICSKKIGDATANATGGAPPYTYVWSNGGNTQTITGLSPGAYSVTVTDLSGCSRTASGTVGNVSGPSVTITGAIPICAGQTVTLTANGTGGTAPLGYSWSPDGQNVQQIVVNPVITTIYVVTVTDANGCSATNSTTVIVNPKPQVNITPLNPVICNGAKTSLTAIVFGGTPSYSYLWSPSTGLSCTNCQNPEASPTSDQTYQVIVTDFKGCMDTIDIFVKVNQNPTPSLVSKKNEICDKKNGTITVTASGGLQPYTYLWNTSPQQSGQTASGLTAGTYMVTVTDANGCTGKLTESIINEGGPNVTITGTNPNCIGDDVTLTANPSPKTPTSYTYKWSDGLGTNQTANVNNVLITKDYFVTITDIETGCTSIGSFTLEVVGCAIITHKKDFVSVVQTGLNTYDVKFLITVDNIGIGDGKYDLKDSLAFDKDVVVNNIVYSTNASGNLGNPGPIVPSSDGNNRYILATNQNITNTDIHTFNLTISVNLNLNGPIPLGGDGQYKPCKQNDPGDYVPENGLYNLSILDTPNDFNDERDEACGELPIINHTKSGPTIVKEGPINYEITYSIKVTNSGFASGIYTLNDIPGLDDDFEVISAQYTSNAPSNPGNPGPLGLSLTGPWNLSNDQTILQQTTHTYNIKLKVKIDFVNGASVGDEKYKPCGSTVPGIPQSGEGLFNQSTLDVNDDGMPDQRDTVCDDIKIIDLALKKVVDLAGPYAYGQSIPFRITVYNQGGIPAFDVQVVDYIPSGFTFDPVNNPTWLFDGIDKANITLPGVLGVGMSKDVIIYLILKPNQAKSNAYLNYAEITGAKDSNGDDAIDIDSSPDNVNGNDTGGVPNSSTDNKIDGAPPVDEDDHDPALINVWDLALKKVFTSGIINYGNNLTFTIWVYNQGTETAKDIVIKDYIPEGYSFQAGLNPLWSNTYPNVTRTIAGPIVPGDSASVTIVLTFENNVGGYKKWINYSEITSSKDLNNVNRSADDIDSNVGSDGPSERAVLPGRVNDNNIASTNKGGEEDDHDPAGAGIDFGDLFDLALRKTVITAGPYSYGQDVDFNIRIFNQGSITAKNINVVDYVPSGFQFIAGGVNAGWSYSVGTGIANRTITGPLLPGDSLNVTIRLRVLANPGKADAYINFSEIKSAQDTLGVVMTDVDSQPDDDPLNDIGGEPGGPTDDEINDDGTVDEDDHDPAMINLYDLALRKVILTNGPYTLGQVIDFNISVYNQGTLPVKNVVVNDYIPVGYTYNAGDNAGVWTGAHPLVMHTYAPTLNPGDSFVVTLKLRLAPTQGGYTDWYNYSEIRSMQSPAGTDVSALDVDSDPNQDTPGERAVVPGSTNDNNITDITKVGDQDDHDPAGLSVFDLALRKTITTAGPYSYGQDIDFKIKVYNQGSVAAQNVNLVDYVPTGFQFIAGGVNTGWTYSAGNRQATRTLAGKLKPGDSAEVTIRLRLLANGATADAYTNLAEIKSAQDTTGVPGQDIDSNPDDDPTNDTGGEPDGPTDDEINQVPPIDEDDHDPAIINIFDLAIRKTLINPATGPYTYGQVHTFRVVVFNQGNMAATNISVNDYIPEGYSFSNNNGWTGGPNVAMNLINNTLQPGDSVELFINLTFNMVAVPSMKSWANYSEIAGADDDEGNPGKDIDSNPGSNGTNENNIIPGKAGDDDIASTSDTGFGSQDDHDPAGPWIFDLATIIENNVNQVSSYGEQVTFPIKVKNQGNVASAGYTLSVLVPSGFAFTQGPNANWTYNNITKIATFIVPVTDTIKPGEMDMYNLILVAQPSNGADAWTVEVEISSDHPVADEPGINDIDSNPDAVYNNDPGGSPIPDSEGGNYPGSDDILYGAGNGNVGDTNAAGDEDDNDPEYVRVFDLALRKRLITPATGPYTYGQTHTFNVVVYNQGNVAAKDIVVNDYIPEGYGFSNNNGWTGGPNTASTTITNTILPGDSIVLTLNLTFKMVAVPTMKSWANYSEIASANDDNGNPGDDVDSDPGSNGPNEQNIIPGKPGDDDIASNSDTGFGSQDDHDPAGPWIFDLATIIENNVNQVSSYGEQVTFPIKVKNQGNIASAGYTLSVLVPSGFAFTQGPNANWSYNNVTKVATFIVPVTDTIKPGEMDMYNLILVAQPSNGADAWTVEVEISADHPVADEAGINDIDSNPDAVFNNDPGGSPIPDSEGGNFPGSDDILNGAGNGNVGDTNAAGDEDDNDPEYVRIFDLALRKRLITPATGPYTYGQIHTFTVVVYNQGNVAAKDIVVNDYIPEGYSFSNNNGWTGGPNTASTTIANTILPGDSVVLTLNLTFNMVAHPTMKSWANYSEIASANDDEGNPGDDVDSDPGSNGPNEQNIIPGKPGDDDIASNSDTGFGSQDDHDPAGPWIFDLATKVENSTAEIHFYGELINFPIEVHNQGNIPTNGYTVSVNIPSGFAFNPAFNPNWVFDNGIGLFTYVSTNVLNPGETDQFNIVLTAQPSNGPNAWTVEVEISKDHPIADEVGIKDIDSKPDNNFSNDAGGSPLPDSEDGNYPGSDDILNGAGNGVVGGTNAAGDEDDNDPEFVQVFDLALRKTLVSPAAAPYTYGQNHTFKVTVFNQGNISATNILVSDFIPDGYSFTNNNGWTGGPNTITNLITSVIKPGDSVVLTLVLKFQMATQLTTNKTWINYAEITSAQDTLNVTRTDVDSEAGSNGPNENNVLPGKLGDDDISSNSDTGVGSQDDHDPAGPWIFDLATVIENSVDRISSYGELITFPIKVKNQGNIASAGYTLSVLVPDGFAFTQGPNTNWVYNNVTRIASYTVPVTDTIKPGEMDMYNIILTSQPASGKHAWTVELEISSDNPVADEPGINDIDSNPDAVYNNDPGGAPIPDSEGGNFPGSDDILNGDGTGTIGDTNAAGDEDDNDPEYVKIYDLALKKLLDTPAPYVYDQNLTYRVRIFNQGNEPVRNVKIQDYIPVGFSLVPALSPLWIANANGAEYLYTGTLNPTDSIDFVITLKLKNTKGGYRDWINYAEITDMQDTLGNNVNTFDVDSRPASNGPGELAVTPGDVADNNITSINKGGEEDDHDPAGIQVFDVALRKNYTGTLPIKYNQVVPFEVTVFNQGNRSAQNFVIADYLAPGYEFDAPSNPNWTYNNITRIAKTTIAAKVIPGDSAKVTLYLAVKPTLYNKTAWKNFAEIVTVTDTTNTPGDDIDSDPDDDPNNDGPPKDGEVDEKPPVDEDDHDPAEPPVVDFALRKWIPGKKPYYIPGDTVDFVISLHNQGNVVSSAVGVNDYIPQGFQFLPAINAGWAFNGPRLEYTYGTRLYPEDSVQLHLKLKVIVAANPSIPDWENYAEIRSVIDTFNVNRDNDDADSKPNTDNAWERAVHDEDPWDDVIDGNNQIENEDSDDHDPEKVVVTAWIGDYVWKDLDGDGVQDNNEPGVPGVHVYLYKCSNGSLVKKDTTDASGKYEFDFLLSDDYFLRFDALPINMPNCAFTFRDKGGNDAKDSDVDAAGVTACTFLQWGERDSTWDAGLVELASYGDYVWHDRNANGIQEPGEEGVGGVQVTLYDAVTNLPVKTTTTDNNGLYLFEKLMPMQYYAKYDPPAGWNITTANVGNDTKDSDVDNSNGPRTNATTYLSPGENDRTWDLGIWQCVMIGGRVFFDVDKDGVFDASENGLNGLRINLIDYNSGSVVATLLTAVNPATPSDDGYYKFACVKPGSYYVQFERPGHLAASEPLRGGNADKDSDIGHENGVNSTRKIVVLSGDMVLNIGAGFQNKATVGDYVWLDRNLNGLQDSGEQPIPGVKVNAYNNTTGAMVSEATTGSDGHYMLDGIAQGDYYVKFIPPVNYGFTAAHSGTDPVDNDVDGTNGYGTTRVYRIQTGDAMPTIDAGLVGAVLAIEWLNFTGHHNGSFTELNWQTGVELNNDHFEIERRHESETGFTVIGQELASEDGLAAKHNYGYDDFDANKSGVYYYRLKQVDKDGHFTYSKIISIQINRSTEFNVSIYPNPVDNLLKVDIKLGEESELEVRVFDKSGKNVLTNPFGGFRKAGTFNELLDTSILPAGQYNLQILTSHGIVNKQFTVLR</sequence>
<feature type="compositionally biased region" description="Polar residues" evidence="4">
    <location>
        <begin position="1491"/>
        <end position="1509"/>
    </location>
</feature>
<feature type="region of interest" description="Disordered" evidence="4">
    <location>
        <begin position="3328"/>
        <end position="3368"/>
    </location>
</feature>
<dbReference type="Gene3D" id="2.60.40.10">
    <property type="entry name" value="Immunoglobulins"/>
    <property type="match status" value="8"/>
</dbReference>
<feature type="chain" id="PRO_5039359643" evidence="5">
    <location>
        <begin position="28"/>
        <end position="4707"/>
    </location>
</feature>
<feature type="region of interest" description="Disordered" evidence="4">
    <location>
        <begin position="2632"/>
        <end position="2683"/>
    </location>
</feature>
<keyword evidence="2" id="KW-0964">Secreted</keyword>
<evidence type="ECO:0000256" key="5">
    <source>
        <dbReference type="SAM" id="SignalP"/>
    </source>
</evidence>
<dbReference type="PROSITE" id="PS50835">
    <property type="entry name" value="IG_LIKE"/>
    <property type="match status" value="1"/>
</dbReference>
<evidence type="ECO:0000256" key="1">
    <source>
        <dbReference type="ARBA" id="ARBA00004613"/>
    </source>
</evidence>
<dbReference type="InterPro" id="IPR025667">
    <property type="entry name" value="SprB_repeat"/>
</dbReference>
<evidence type="ECO:0000256" key="2">
    <source>
        <dbReference type="ARBA" id="ARBA00022525"/>
    </source>
</evidence>
<gene>
    <name evidence="7" type="ORF">IPO85_16695</name>
</gene>
<feature type="region of interest" description="Disordered" evidence="4">
    <location>
        <begin position="3485"/>
        <end position="3547"/>
    </location>
</feature>
<comment type="caution">
    <text evidence="7">The sequence shown here is derived from an EMBL/GenBank/DDBJ whole genome shotgun (WGS) entry which is preliminary data.</text>
</comment>
<feature type="region of interest" description="Disordered" evidence="4">
    <location>
        <begin position="2975"/>
        <end position="3026"/>
    </location>
</feature>
<dbReference type="Pfam" id="PF01345">
    <property type="entry name" value="DUF11"/>
    <property type="match status" value="15"/>
</dbReference>
<evidence type="ECO:0000256" key="3">
    <source>
        <dbReference type="ARBA" id="ARBA00022729"/>
    </source>
</evidence>
<dbReference type="Pfam" id="PF17210">
    <property type="entry name" value="SdrD_B"/>
    <property type="match status" value="4"/>
</dbReference>
<dbReference type="InterPro" id="IPR001434">
    <property type="entry name" value="OmcB-like_DUF11"/>
</dbReference>
<feature type="region of interest" description="Disordered" evidence="4">
    <location>
        <begin position="2289"/>
        <end position="2338"/>
    </location>
</feature>